<dbReference type="Pfam" id="PF04303">
    <property type="entry name" value="PrpF"/>
    <property type="match status" value="1"/>
</dbReference>
<evidence type="ECO:0000313" key="4">
    <source>
        <dbReference type="Proteomes" id="UP001239267"/>
    </source>
</evidence>
<dbReference type="RefSeq" id="WP_307357831.1">
    <property type="nucleotide sequence ID" value="NZ_JAUSTB010000003.1"/>
</dbReference>
<comment type="caution">
    <text evidence="3">The sequence shown here is derived from an EMBL/GenBank/DDBJ whole genome shotgun (WGS) entry which is preliminary data.</text>
</comment>
<reference evidence="3 4" key="1">
    <citation type="submission" date="2023-07" db="EMBL/GenBank/DDBJ databases">
        <title>Sorghum-associated microbial communities from plants grown in Nebraska, USA.</title>
        <authorList>
            <person name="Schachtman D."/>
        </authorList>
    </citation>
    <scope>NUCLEOTIDE SEQUENCE [LARGE SCALE GENOMIC DNA]</scope>
    <source>
        <strain evidence="3 4">DS1001</strain>
    </source>
</reference>
<sequence length="363" mass="37428">MTLLFREEPQAGTLPVTPVPATLVRGGTSKCWIFRDEDLPADALETDRLLIRTFGSPDLRQIDGVGGASSTTSKAITVAGTDPDGTVRYRFAQVAIDKPAVEWASNCGNCATALGLYALHAGLVAPTGEVTRVPILNTVTGLRLVCEIPTPGAQVPAYGGRRLDGQHYPGVPIDVIFQKSSWSSYGAQFPTGNAIDDIEVDGKRYQATLIDAGAPAALFAAQDLGLDATGSEEALEALVRIAPKLRAAAACRMGLPQDLSSIPKVGIVGPPPAGATGVSARMISMTALHPAIGLTSAVAVAAASGTTGSVVQRSVVPAAEAGLFIHLLKGKTALALDAADPAEVSFQRSARVISESTILVPSD</sequence>
<evidence type="ECO:0000256" key="1">
    <source>
        <dbReference type="ARBA" id="ARBA00007673"/>
    </source>
</evidence>
<comment type="similarity">
    <text evidence="1">Belongs to the PrpF family.</text>
</comment>
<dbReference type="Gene3D" id="3.10.310.10">
    <property type="entry name" value="Diaminopimelate Epimerase, Chain A, domain 1"/>
    <property type="match status" value="2"/>
</dbReference>
<keyword evidence="4" id="KW-1185">Reference proteome</keyword>
<proteinExistence type="inferred from homology"/>
<dbReference type="PANTHER" id="PTHR43709:SF3">
    <property type="entry name" value="ISOMERASE YBHH-RELATED"/>
    <property type="match status" value="1"/>
</dbReference>
<dbReference type="InterPro" id="IPR007400">
    <property type="entry name" value="PrpF-like"/>
</dbReference>
<evidence type="ECO:0000313" key="3">
    <source>
        <dbReference type="EMBL" id="MDQ0145206.1"/>
    </source>
</evidence>
<accession>A0AAJ1SUW1</accession>
<dbReference type="AlphaFoldDB" id="A0AAJ1SUW1"/>
<gene>
    <name evidence="3" type="ORF">J2T23_001096</name>
</gene>
<organism evidence="3 4">
    <name type="scientific">Pseudarthrobacter niigatensis</name>
    <dbReference type="NCBI Taxonomy" id="369935"/>
    <lineage>
        <taxon>Bacteria</taxon>
        <taxon>Bacillati</taxon>
        <taxon>Actinomycetota</taxon>
        <taxon>Actinomycetes</taxon>
        <taxon>Micrococcales</taxon>
        <taxon>Micrococcaceae</taxon>
        <taxon>Pseudarthrobacter</taxon>
    </lineage>
</organism>
<keyword evidence="2" id="KW-0413">Isomerase</keyword>
<dbReference type="Proteomes" id="UP001239267">
    <property type="component" value="Unassembled WGS sequence"/>
</dbReference>
<dbReference type="SUPFAM" id="SSF54506">
    <property type="entry name" value="Diaminopimelate epimerase-like"/>
    <property type="match status" value="2"/>
</dbReference>
<evidence type="ECO:0000256" key="2">
    <source>
        <dbReference type="ARBA" id="ARBA00023235"/>
    </source>
</evidence>
<protein>
    <submittedName>
        <fullName evidence="3">2-methylaconitate cis-trans-isomerase PrpF</fullName>
    </submittedName>
</protein>
<name>A0AAJ1SUW1_9MICC</name>
<dbReference type="EMBL" id="JAUSTB010000003">
    <property type="protein sequence ID" value="MDQ0145206.1"/>
    <property type="molecule type" value="Genomic_DNA"/>
</dbReference>
<dbReference type="GO" id="GO:0016853">
    <property type="term" value="F:isomerase activity"/>
    <property type="evidence" value="ECO:0007669"/>
    <property type="project" value="UniProtKB-KW"/>
</dbReference>
<dbReference type="PANTHER" id="PTHR43709">
    <property type="entry name" value="ACONITATE ISOMERASE-RELATED"/>
    <property type="match status" value="1"/>
</dbReference>